<organism evidence="1 2">
    <name type="scientific">Nocardioides euryhalodurans</name>
    <dbReference type="NCBI Taxonomy" id="2518370"/>
    <lineage>
        <taxon>Bacteria</taxon>
        <taxon>Bacillati</taxon>
        <taxon>Actinomycetota</taxon>
        <taxon>Actinomycetes</taxon>
        <taxon>Propionibacteriales</taxon>
        <taxon>Nocardioidaceae</taxon>
        <taxon>Nocardioides</taxon>
    </lineage>
</organism>
<accession>A0A4P7GIX3</accession>
<reference evidence="1 2" key="1">
    <citation type="submission" date="2019-03" db="EMBL/GenBank/DDBJ databases">
        <title>Three New Species of Nocardioides, Nocardioides euryhalodurans sp. nov., Nocardioides seonyuensis sp. nov. and Nocardioides eburneoflavus sp. nov., Iolated from Soil.</title>
        <authorList>
            <person name="Roh S.G."/>
            <person name="Lee C."/>
            <person name="Kim M.-K."/>
            <person name="Kim S.B."/>
        </authorList>
    </citation>
    <scope>NUCLEOTIDE SEQUENCE [LARGE SCALE GENOMIC DNA]</scope>
    <source>
        <strain evidence="1 2">MMS17-SY117</strain>
    </source>
</reference>
<dbReference type="OrthoDB" id="5143202at2"/>
<dbReference type="KEGG" id="noy:EXE57_04900"/>
<evidence type="ECO:0000313" key="1">
    <source>
        <dbReference type="EMBL" id="QBR91677.1"/>
    </source>
</evidence>
<dbReference type="AlphaFoldDB" id="A0A4P7GIX3"/>
<evidence type="ECO:0008006" key="3">
    <source>
        <dbReference type="Google" id="ProtNLM"/>
    </source>
</evidence>
<dbReference type="EMBL" id="CP038267">
    <property type="protein sequence ID" value="QBR91677.1"/>
    <property type="molecule type" value="Genomic_DNA"/>
</dbReference>
<keyword evidence="2" id="KW-1185">Reference proteome</keyword>
<proteinExistence type="predicted"/>
<dbReference type="Proteomes" id="UP000294894">
    <property type="component" value="Chromosome"/>
</dbReference>
<gene>
    <name evidence="1" type="ORF">EXE57_04900</name>
</gene>
<sequence>MDPLRLIAETDGYFTRAMARDCGYSNREIDAMHRQRTWLRFRHGYYTFPDLWEPLDEAGRHRIRCRAVMHALGPRVALSHISSIVMRGVDPWGYDLSRVHVTRLDNGAGRVEGDIVHHAARIPTEDVVVHDGLAMTSVDRSTIEAATQGDSEAALCLFNQVLHAEMATIDQLSVRFEAMAHWPRTQRLHIPIRMADPRSESVGESRGNWFFRRYRIPAPVPQFEVYDADGVLRGTCDWGWPDHRQLGEFDGRVKYGRLLRPGQHAGDVVFAEKIREDELREITGYGMIRLTWGDYDRPRLTVARLHRGLGIAS</sequence>
<name>A0A4P7GIX3_9ACTN</name>
<evidence type="ECO:0000313" key="2">
    <source>
        <dbReference type="Proteomes" id="UP000294894"/>
    </source>
</evidence>
<dbReference type="RefSeq" id="WP_135074525.1">
    <property type="nucleotide sequence ID" value="NZ_CP038267.1"/>
</dbReference>
<protein>
    <recommendedName>
        <fullName evidence="3">Type IV toxin-antitoxin system AbiEi family antitoxin domain-containing protein</fullName>
    </recommendedName>
</protein>